<dbReference type="VEuPathDB" id="PiroplasmaDB:BOVATA_039010"/>
<dbReference type="RefSeq" id="XP_028868651.1">
    <property type="nucleotide sequence ID" value="XM_029012818.1"/>
</dbReference>
<keyword evidence="2" id="KW-0378">Hydrolase</keyword>
<dbReference type="GeneID" id="39876178"/>
<accession>A0A2H6KHE0</accession>
<feature type="region of interest" description="Disordered" evidence="1">
    <location>
        <begin position="121"/>
        <end position="162"/>
    </location>
</feature>
<dbReference type="Proteomes" id="UP000236319">
    <property type="component" value="Unassembled WGS sequence"/>
</dbReference>
<comment type="caution">
    <text evidence="2">The sequence shown here is derived from an EMBL/GenBank/DDBJ whole genome shotgun (WGS) entry which is preliminary data.</text>
</comment>
<name>A0A2H6KHE0_9APIC</name>
<evidence type="ECO:0000313" key="3">
    <source>
        <dbReference type="Proteomes" id="UP000236319"/>
    </source>
</evidence>
<sequence>MSLGAQVPGWPSDPPGTRGSGTDAGRRAATRDTELQSTRSLSVSQYRHMGVVTLSVTTVPAFSVTPPRHLGAPWLLPAGGVLGGLQSAGDVASQYRQMPSEDVPDATAAWVLPGSTFYSRAVLAPPPPPRQPGNRASSGREAEAGNGSSGSRRVMHSVRYAA</sequence>
<evidence type="ECO:0000313" key="2">
    <source>
        <dbReference type="EMBL" id="GBE62408.1"/>
    </source>
</evidence>
<gene>
    <name evidence="2" type="ORF">BOVATA_039010</name>
</gene>
<feature type="compositionally biased region" description="Basic and acidic residues" evidence="1">
    <location>
        <begin position="24"/>
        <end position="34"/>
    </location>
</feature>
<dbReference type="EMBL" id="BDSA01000005">
    <property type="protein sequence ID" value="GBE62408.1"/>
    <property type="molecule type" value="Genomic_DNA"/>
</dbReference>
<organism evidence="2 3">
    <name type="scientific">Babesia ovata</name>
    <dbReference type="NCBI Taxonomy" id="189622"/>
    <lineage>
        <taxon>Eukaryota</taxon>
        <taxon>Sar</taxon>
        <taxon>Alveolata</taxon>
        <taxon>Apicomplexa</taxon>
        <taxon>Aconoidasida</taxon>
        <taxon>Piroplasmida</taxon>
        <taxon>Babesiidae</taxon>
        <taxon>Babesia</taxon>
    </lineage>
</organism>
<reference evidence="2 3" key="1">
    <citation type="journal article" date="2017" name="BMC Genomics">
        <title>Whole-genome assembly of Babesia ovata and comparative genomics between closely related pathogens.</title>
        <authorList>
            <person name="Yamagishi J."/>
            <person name="Asada M."/>
            <person name="Hakimi H."/>
            <person name="Tanaka T.Q."/>
            <person name="Sugimoto C."/>
            <person name="Kawazu S."/>
        </authorList>
    </citation>
    <scope>NUCLEOTIDE SEQUENCE [LARGE SCALE GENOMIC DNA]</scope>
    <source>
        <strain evidence="2 3">Miyake</strain>
    </source>
</reference>
<dbReference type="AlphaFoldDB" id="A0A2H6KHE0"/>
<evidence type="ECO:0000256" key="1">
    <source>
        <dbReference type="SAM" id="MobiDB-lite"/>
    </source>
</evidence>
<dbReference type="GO" id="GO:0016787">
    <property type="term" value="F:hydrolase activity"/>
    <property type="evidence" value="ECO:0007669"/>
    <property type="project" value="UniProtKB-KW"/>
</dbReference>
<protein>
    <submittedName>
        <fullName evidence="2">Fumarylacetoacetate hydrolase family protein, putative</fullName>
    </submittedName>
</protein>
<keyword evidence="3" id="KW-1185">Reference proteome</keyword>
<proteinExistence type="predicted"/>
<feature type="region of interest" description="Disordered" evidence="1">
    <location>
        <begin position="1"/>
        <end position="41"/>
    </location>
</feature>